<protein>
    <recommendedName>
        <fullName evidence="1">HipA-like kinase domain-containing protein</fullName>
    </recommendedName>
</protein>
<evidence type="ECO:0000313" key="3">
    <source>
        <dbReference type="Proteomes" id="UP000237423"/>
    </source>
</evidence>
<name>A0A2S5CFP7_9GAMM</name>
<dbReference type="EMBL" id="PGFZ01000040">
    <property type="protein sequence ID" value="POZ49628.1"/>
    <property type="molecule type" value="Genomic_DNA"/>
</dbReference>
<dbReference type="Pfam" id="PF20613">
    <property type="entry name" value="HipA_2"/>
    <property type="match status" value="1"/>
</dbReference>
<reference evidence="2 3" key="1">
    <citation type="submission" date="2017-11" db="EMBL/GenBank/DDBJ databases">
        <title>Draft Genome Sequence of Methylobacter psychrotolerans Sph1T, an Obligate Methanotroph from Low-Temperature Environments.</title>
        <authorList>
            <person name="Oshkin I.Y."/>
            <person name="Miroshnikov K."/>
            <person name="Belova S.E."/>
            <person name="Korzhenkov A."/>
            <person name="Toshchakov S.V."/>
            <person name="Dedysh S.N."/>
        </authorList>
    </citation>
    <scope>NUCLEOTIDE SEQUENCE [LARGE SCALE GENOMIC DNA]</scope>
    <source>
        <strain evidence="2 3">Sph1</strain>
    </source>
</reference>
<sequence length="251" mass="28667">MIRLARVVTVLGRADAGLFNCNRVMLAFHGLNYEVPAYAKKLSDLDMLVEIMVALIGREIGLPIPEPIIAIYEEEQLFASIDADHPNLSHSLTWHNDKLIDDPQNTVILKKLADWTGINQAIGFDEWIANGDRHTGNILWDGKEKFVLIDHNLAMRLPFAPHQPIDNQLLNIKLFFTYNDEVGKQRIKNHINELVSQINNDLPASIAENLLANYEELNKDTLMNIVDFLSQRLMYLTNIVHQKIPLRQQSL</sequence>
<dbReference type="AlphaFoldDB" id="A0A2S5CFP7"/>
<proteinExistence type="predicted"/>
<accession>A0A2S5CFP7</accession>
<gene>
    <name evidence="2" type="ORF">AADEFJLK_04597</name>
</gene>
<organism evidence="2 3">
    <name type="scientific">Methylovulum psychrotolerans</name>
    <dbReference type="NCBI Taxonomy" id="1704499"/>
    <lineage>
        <taxon>Bacteria</taxon>
        <taxon>Pseudomonadati</taxon>
        <taxon>Pseudomonadota</taxon>
        <taxon>Gammaproteobacteria</taxon>
        <taxon>Methylococcales</taxon>
        <taxon>Methylococcaceae</taxon>
        <taxon>Methylovulum</taxon>
    </lineage>
</organism>
<evidence type="ECO:0000313" key="2">
    <source>
        <dbReference type="EMBL" id="POZ49628.1"/>
    </source>
</evidence>
<dbReference type="InterPro" id="IPR046748">
    <property type="entry name" value="HipA_2"/>
</dbReference>
<dbReference type="Proteomes" id="UP000237423">
    <property type="component" value="Unassembled WGS sequence"/>
</dbReference>
<evidence type="ECO:0000259" key="1">
    <source>
        <dbReference type="Pfam" id="PF20613"/>
    </source>
</evidence>
<dbReference type="RefSeq" id="WP_170065242.1">
    <property type="nucleotide sequence ID" value="NZ_PGFZ01000040.1"/>
</dbReference>
<feature type="domain" description="HipA-like kinase" evidence="1">
    <location>
        <begin position="43"/>
        <end position="215"/>
    </location>
</feature>
<comment type="caution">
    <text evidence="2">The sequence shown here is derived from an EMBL/GenBank/DDBJ whole genome shotgun (WGS) entry which is preliminary data.</text>
</comment>